<proteinExistence type="predicted"/>
<dbReference type="GO" id="GO:0016787">
    <property type="term" value="F:hydrolase activity"/>
    <property type="evidence" value="ECO:0007669"/>
    <property type="project" value="UniProtKB-KW"/>
</dbReference>
<dbReference type="RefSeq" id="WP_132164253.1">
    <property type="nucleotide sequence ID" value="NZ_SMKX01000002.1"/>
</dbReference>
<dbReference type="CDD" id="cd01427">
    <property type="entry name" value="HAD_like"/>
    <property type="match status" value="1"/>
</dbReference>
<accession>A0A4R4ZVI5</accession>
<protein>
    <submittedName>
        <fullName evidence="2">HAD family hydrolase</fullName>
    </submittedName>
</protein>
<keyword evidence="2" id="KW-0378">Hydrolase</keyword>
<evidence type="ECO:0000256" key="1">
    <source>
        <dbReference type="SAM" id="SignalP"/>
    </source>
</evidence>
<dbReference type="InterPro" id="IPR023214">
    <property type="entry name" value="HAD_sf"/>
</dbReference>
<keyword evidence="1" id="KW-0732">Signal</keyword>
<evidence type="ECO:0000313" key="2">
    <source>
        <dbReference type="EMBL" id="TDD63218.1"/>
    </source>
</evidence>
<feature type="signal peptide" evidence="1">
    <location>
        <begin position="1"/>
        <end position="26"/>
    </location>
</feature>
<dbReference type="Proteomes" id="UP000295124">
    <property type="component" value="Unassembled WGS sequence"/>
</dbReference>
<feature type="chain" id="PRO_5020280887" evidence="1">
    <location>
        <begin position="27"/>
        <end position="199"/>
    </location>
</feature>
<comment type="caution">
    <text evidence="2">The sequence shown here is derived from an EMBL/GenBank/DDBJ whole genome shotgun (WGS) entry which is preliminary data.</text>
</comment>
<keyword evidence="3" id="KW-1185">Reference proteome</keyword>
<reference evidence="2 3" key="1">
    <citation type="submission" date="2019-03" db="EMBL/GenBank/DDBJ databases">
        <title>Draft genome sequences of novel Actinobacteria.</title>
        <authorList>
            <person name="Sahin N."/>
            <person name="Ay H."/>
            <person name="Saygin H."/>
        </authorList>
    </citation>
    <scope>NUCLEOTIDE SEQUENCE [LARGE SCALE GENOMIC DNA]</scope>
    <source>
        <strain evidence="2 3">JCM 13523</strain>
    </source>
</reference>
<dbReference type="SUPFAM" id="SSF56784">
    <property type="entry name" value="HAD-like"/>
    <property type="match status" value="1"/>
</dbReference>
<name>A0A4R4ZVI5_9ACTN</name>
<dbReference type="AlphaFoldDB" id="A0A4R4ZVI5"/>
<dbReference type="OrthoDB" id="4146716at2"/>
<sequence length="199" mass="21177">MKLIARLAAAGAAAGLLFGLSTTATAQVTAVVAPEAAAQHPARCSVVWFDLGNTLVDTKVAGKMTWMPDALRHLRQLRSVGVPIGLITNVPPEWGATDAERAAATKAYVDGQWAEADPFPWALFGDRILTPRTKAESKPALPLFERGKANASPCRSFYEGETPAEITAAEQAGLTGYLTGQPNQPAFIPLWRVLCPVKV</sequence>
<dbReference type="EMBL" id="SMKX01000002">
    <property type="protein sequence ID" value="TDD63218.1"/>
    <property type="molecule type" value="Genomic_DNA"/>
</dbReference>
<organism evidence="2 3">
    <name type="scientific">Kribbella antibiotica</name>
    <dbReference type="NCBI Taxonomy" id="190195"/>
    <lineage>
        <taxon>Bacteria</taxon>
        <taxon>Bacillati</taxon>
        <taxon>Actinomycetota</taxon>
        <taxon>Actinomycetes</taxon>
        <taxon>Propionibacteriales</taxon>
        <taxon>Kribbellaceae</taxon>
        <taxon>Kribbella</taxon>
    </lineage>
</organism>
<dbReference type="Gene3D" id="3.40.50.1000">
    <property type="entry name" value="HAD superfamily/HAD-like"/>
    <property type="match status" value="1"/>
</dbReference>
<evidence type="ECO:0000313" key="3">
    <source>
        <dbReference type="Proteomes" id="UP000295124"/>
    </source>
</evidence>
<dbReference type="InterPro" id="IPR036412">
    <property type="entry name" value="HAD-like_sf"/>
</dbReference>
<gene>
    <name evidence="2" type="ORF">E1263_00890</name>
</gene>